<dbReference type="InterPro" id="IPR005135">
    <property type="entry name" value="Endo/exonuclease/phosphatase"/>
</dbReference>
<feature type="chain" id="PRO_5045642569" evidence="1">
    <location>
        <begin position="25"/>
        <end position="346"/>
    </location>
</feature>
<keyword evidence="1" id="KW-0732">Signal</keyword>
<dbReference type="InterPro" id="IPR036691">
    <property type="entry name" value="Endo/exonu/phosph_ase_sf"/>
</dbReference>
<dbReference type="EMBL" id="JAPDNS010000001">
    <property type="protein sequence ID" value="MCW3482283.1"/>
    <property type="molecule type" value="Genomic_DNA"/>
</dbReference>
<gene>
    <name evidence="3" type="ORF">OL497_00120</name>
</gene>
<sequence length="346" mass="39131">MKKLNARKALLTFFSLLLATGLFAATPLKVLQFNIWQEGTVVPGGFDAIVAEIIRTDADIVTFSEVRNYQQTKFNERVVAALKAKGKIFYAAYSYDSGILSRFPLLDFVTISPEKEDHGSVYKAVVKVGKHRLAVYTAHLDYLHAANYLPRGYHSSTWKKLPAPVTMADSVLADNHASQRDEEIRLFLTDAAQEIKRGSLVVLGGDFNEPSHRDWNVATAQLFDHNGAVIPWENTLLLEQHGYTDSYREKYPDPVTHPGFTFPADNKAVDIAKLAWAPDADDRDRIDFIFYRRDKRWQLQNATLVGPSGSVVYGQRKEEQTKDPFMKPQGIWPTDHKALLVTFTIR</sequence>
<reference evidence="3 4" key="1">
    <citation type="submission" date="2022-10" db="EMBL/GenBank/DDBJ databases">
        <title>Chitinophaga nivalis PC15 sp. nov., isolated from Pyeongchang county, South Korea.</title>
        <authorList>
            <person name="Trinh H.N."/>
        </authorList>
    </citation>
    <scope>NUCLEOTIDE SEQUENCE [LARGE SCALE GENOMIC DNA]</scope>
    <source>
        <strain evidence="3 4">PC14</strain>
    </source>
</reference>
<name>A0ABT3IEA7_9BACT</name>
<keyword evidence="4" id="KW-1185">Reference proteome</keyword>
<evidence type="ECO:0000313" key="3">
    <source>
        <dbReference type="EMBL" id="MCW3482283.1"/>
    </source>
</evidence>
<dbReference type="PANTHER" id="PTHR41349:SF1">
    <property type="entry name" value="PROTEIN CBG08683"/>
    <property type="match status" value="1"/>
</dbReference>
<feature type="signal peptide" evidence="1">
    <location>
        <begin position="1"/>
        <end position="24"/>
    </location>
</feature>
<dbReference type="SUPFAM" id="SSF56219">
    <property type="entry name" value="DNase I-like"/>
    <property type="match status" value="1"/>
</dbReference>
<evidence type="ECO:0000313" key="4">
    <source>
        <dbReference type="Proteomes" id="UP001207742"/>
    </source>
</evidence>
<keyword evidence="3" id="KW-0378">Hydrolase</keyword>
<dbReference type="Pfam" id="PF03372">
    <property type="entry name" value="Exo_endo_phos"/>
    <property type="match status" value="1"/>
</dbReference>
<dbReference type="GO" id="GO:0004519">
    <property type="term" value="F:endonuclease activity"/>
    <property type="evidence" value="ECO:0007669"/>
    <property type="project" value="UniProtKB-KW"/>
</dbReference>
<dbReference type="Gene3D" id="3.60.10.10">
    <property type="entry name" value="Endonuclease/exonuclease/phosphatase"/>
    <property type="match status" value="1"/>
</dbReference>
<proteinExistence type="predicted"/>
<organism evidence="3 4">
    <name type="scientific">Chitinophaga nivalis</name>
    <dbReference type="NCBI Taxonomy" id="2991709"/>
    <lineage>
        <taxon>Bacteria</taxon>
        <taxon>Pseudomonadati</taxon>
        <taxon>Bacteroidota</taxon>
        <taxon>Chitinophagia</taxon>
        <taxon>Chitinophagales</taxon>
        <taxon>Chitinophagaceae</taxon>
        <taxon>Chitinophaga</taxon>
    </lineage>
</organism>
<keyword evidence="3" id="KW-0255">Endonuclease</keyword>
<accession>A0ABT3IEA7</accession>
<evidence type="ECO:0000259" key="2">
    <source>
        <dbReference type="Pfam" id="PF03372"/>
    </source>
</evidence>
<dbReference type="PANTHER" id="PTHR41349">
    <property type="match status" value="1"/>
</dbReference>
<protein>
    <submittedName>
        <fullName evidence="3">Endonuclease/exonuclease/phosphatase family protein</fullName>
    </submittedName>
</protein>
<feature type="domain" description="Endonuclease/exonuclease/phosphatase" evidence="2">
    <location>
        <begin position="31"/>
        <end position="336"/>
    </location>
</feature>
<keyword evidence="3" id="KW-0540">Nuclease</keyword>
<dbReference type="Proteomes" id="UP001207742">
    <property type="component" value="Unassembled WGS sequence"/>
</dbReference>
<evidence type="ECO:0000256" key="1">
    <source>
        <dbReference type="SAM" id="SignalP"/>
    </source>
</evidence>
<comment type="caution">
    <text evidence="3">The sequence shown here is derived from an EMBL/GenBank/DDBJ whole genome shotgun (WGS) entry which is preliminary data.</text>
</comment>
<dbReference type="RefSeq" id="WP_264726525.1">
    <property type="nucleotide sequence ID" value="NZ_JAPDNR010000001.1"/>
</dbReference>